<evidence type="ECO:0000256" key="3">
    <source>
        <dbReference type="ARBA" id="ARBA00022676"/>
    </source>
</evidence>
<dbReference type="Pfam" id="PF13231">
    <property type="entry name" value="PMT_2"/>
    <property type="match status" value="1"/>
</dbReference>
<feature type="transmembrane region" description="Helical" evidence="9">
    <location>
        <begin position="289"/>
        <end position="309"/>
    </location>
</feature>
<accession>A0A4R8DJC2</accession>
<feature type="transmembrane region" description="Helical" evidence="9">
    <location>
        <begin position="9"/>
        <end position="25"/>
    </location>
</feature>
<proteinExistence type="predicted"/>
<feature type="region of interest" description="Disordered" evidence="8">
    <location>
        <begin position="517"/>
        <end position="537"/>
    </location>
</feature>
<feature type="transmembrane region" description="Helical" evidence="9">
    <location>
        <begin position="100"/>
        <end position="119"/>
    </location>
</feature>
<dbReference type="AlphaFoldDB" id="A0A4R8DJC2"/>
<evidence type="ECO:0000313" key="11">
    <source>
        <dbReference type="EMBL" id="TDW97286.1"/>
    </source>
</evidence>
<feature type="transmembrane region" description="Helical" evidence="9">
    <location>
        <begin position="76"/>
        <end position="94"/>
    </location>
</feature>
<evidence type="ECO:0000256" key="2">
    <source>
        <dbReference type="ARBA" id="ARBA00022475"/>
    </source>
</evidence>
<comment type="caution">
    <text evidence="11">The sequence shown here is derived from an EMBL/GenBank/DDBJ whole genome shotgun (WGS) entry which is preliminary data.</text>
</comment>
<feature type="compositionally biased region" description="Polar residues" evidence="8">
    <location>
        <begin position="517"/>
        <end position="527"/>
    </location>
</feature>
<dbReference type="GO" id="GO:0005886">
    <property type="term" value="C:plasma membrane"/>
    <property type="evidence" value="ECO:0007669"/>
    <property type="project" value="UniProtKB-SubCell"/>
</dbReference>
<evidence type="ECO:0000256" key="6">
    <source>
        <dbReference type="ARBA" id="ARBA00022989"/>
    </source>
</evidence>
<name>A0A4R8DJC2_9BACT</name>
<feature type="transmembrane region" description="Helical" evidence="9">
    <location>
        <begin position="230"/>
        <end position="254"/>
    </location>
</feature>
<keyword evidence="6 9" id="KW-1133">Transmembrane helix</keyword>
<dbReference type="PANTHER" id="PTHR33908">
    <property type="entry name" value="MANNOSYLTRANSFERASE YKCB-RELATED"/>
    <property type="match status" value="1"/>
</dbReference>
<keyword evidence="7 9" id="KW-0472">Membrane</keyword>
<dbReference type="GO" id="GO:0016763">
    <property type="term" value="F:pentosyltransferase activity"/>
    <property type="evidence" value="ECO:0007669"/>
    <property type="project" value="TreeGrafter"/>
</dbReference>
<evidence type="ECO:0000256" key="7">
    <source>
        <dbReference type="ARBA" id="ARBA00023136"/>
    </source>
</evidence>
<feature type="transmembrane region" description="Helical" evidence="9">
    <location>
        <begin position="316"/>
        <end position="335"/>
    </location>
</feature>
<evidence type="ECO:0000256" key="1">
    <source>
        <dbReference type="ARBA" id="ARBA00004651"/>
    </source>
</evidence>
<keyword evidence="4 11" id="KW-0808">Transferase</keyword>
<feature type="domain" description="Glycosyltransferase RgtA/B/C/D-like" evidence="10">
    <location>
        <begin position="53"/>
        <end position="210"/>
    </location>
</feature>
<dbReference type="InterPro" id="IPR038731">
    <property type="entry name" value="RgtA/B/C-like"/>
</dbReference>
<keyword evidence="3" id="KW-0328">Glycosyltransferase</keyword>
<organism evidence="11 12">
    <name type="scientific">Dinghuibacter silviterrae</name>
    <dbReference type="NCBI Taxonomy" id="1539049"/>
    <lineage>
        <taxon>Bacteria</taxon>
        <taxon>Pseudomonadati</taxon>
        <taxon>Bacteroidota</taxon>
        <taxon>Chitinophagia</taxon>
        <taxon>Chitinophagales</taxon>
        <taxon>Chitinophagaceae</taxon>
        <taxon>Dinghuibacter</taxon>
    </lineage>
</organism>
<dbReference type="PANTHER" id="PTHR33908:SF11">
    <property type="entry name" value="MEMBRANE PROTEIN"/>
    <property type="match status" value="1"/>
</dbReference>
<dbReference type="EMBL" id="SODV01000002">
    <property type="protein sequence ID" value="TDW97286.1"/>
    <property type="molecule type" value="Genomic_DNA"/>
</dbReference>
<evidence type="ECO:0000256" key="4">
    <source>
        <dbReference type="ARBA" id="ARBA00022679"/>
    </source>
</evidence>
<feature type="transmembrane region" description="Helical" evidence="9">
    <location>
        <begin position="156"/>
        <end position="181"/>
    </location>
</feature>
<keyword evidence="12" id="KW-1185">Reference proteome</keyword>
<evidence type="ECO:0000256" key="5">
    <source>
        <dbReference type="ARBA" id="ARBA00022692"/>
    </source>
</evidence>
<evidence type="ECO:0000259" key="10">
    <source>
        <dbReference type="Pfam" id="PF13231"/>
    </source>
</evidence>
<keyword evidence="5 9" id="KW-0812">Transmembrane</keyword>
<dbReference type="InterPro" id="IPR050297">
    <property type="entry name" value="LipidA_mod_glycosyltrf_83"/>
</dbReference>
<comment type="subcellular location">
    <subcellularLocation>
        <location evidence="1">Cell membrane</location>
        <topology evidence="1">Multi-pass membrane protein</topology>
    </subcellularLocation>
</comment>
<dbReference type="Proteomes" id="UP000294498">
    <property type="component" value="Unassembled WGS sequence"/>
</dbReference>
<sequence length="537" mass="61073">MKPNSTTRLLLYGLALVKLILPFLIQNPVWEPHRDEFLYLAEARHMAWGYMEVPPLLSVFAWLTNFLGGSMVMIKLWPALFGALTYLLTGRIILSLGGRWVALVIGFAPFVFGAWLRMFFLFQPNFLDIFFWTAMVYGLVRYTQTGKNRELYVTGIAFGLGMLSKYSILFYTAGLAGGLLLSWNRQILGNRHFYFAVGVGLLLFLPNFLWEASRGFPVVFHMRELNHGQLQYISPWSFLFAQLLLQLACIYVWVVGLVDTARKKQYRFIAWASGITLALLAIAHGKDYYAQGVYPVLMAFGAVRLEAWLGKRTVIWWVRGAIMLAFTLFVGYRALTLSLPFLPPAEQANYYANHATARKVGALHWEDLKDHALPQDFADMLSWKEMTAKVAKAYDGLTKEEKKKTFLFCDNYGECGAVNYYGPQYHLPMAYSDNASFLYWMPQQGFDSSDVLLLVTDDKQEMQHEFIKEFKSAVVTDSITNPLAREHGSLIILFKGPTERLHEAFREKLARARWKTTAASLQGNGPQNPLGDGGSMH</sequence>
<feature type="transmembrane region" description="Helical" evidence="9">
    <location>
        <begin position="193"/>
        <end position="210"/>
    </location>
</feature>
<feature type="transmembrane region" description="Helical" evidence="9">
    <location>
        <begin position="266"/>
        <end position="283"/>
    </location>
</feature>
<evidence type="ECO:0000256" key="8">
    <source>
        <dbReference type="SAM" id="MobiDB-lite"/>
    </source>
</evidence>
<protein>
    <submittedName>
        <fullName evidence="11">4-amino-4-deoxy-L-arabinose transferase-like glycosyltransferase</fullName>
    </submittedName>
</protein>
<dbReference type="RefSeq" id="WP_133999253.1">
    <property type="nucleotide sequence ID" value="NZ_SODV01000002.1"/>
</dbReference>
<gene>
    <name evidence="11" type="ORF">EDB95_5133</name>
</gene>
<dbReference type="GO" id="GO:0009103">
    <property type="term" value="P:lipopolysaccharide biosynthetic process"/>
    <property type="evidence" value="ECO:0007669"/>
    <property type="project" value="UniProtKB-ARBA"/>
</dbReference>
<evidence type="ECO:0000313" key="12">
    <source>
        <dbReference type="Proteomes" id="UP000294498"/>
    </source>
</evidence>
<reference evidence="11 12" key="1">
    <citation type="submission" date="2019-03" db="EMBL/GenBank/DDBJ databases">
        <title>Genomic Encyclopedia of Type Strains, Phase IV (KMG-IV): sequencing the most valuable type-strain genomes for metagenomic binning, comparative biology and taxonomic classification.</title>
        <authorList>
            <person name="Goeker M."/>
        </authorList>
    </citation>
    <scope>NUCLEOTIDE SEQUENCE [LARGE SCALE GENOMIC DNA]</scope>
    <source>
        <strain evidence="11 12">DSM 100059</strain>
    </source>
</reference>
<evidence type="ECO:0000256" key="9">
    <source>
        <dbReference type="SAM" id="Phobius"/>
    </source>
</evidence>
<dbReference type="OrthoDB" id="9813729at2"/>
<keyword evidence="2" id="KW-1003">Cell membrane</keyword>